<evidence type="ECO:0000313" key="11">
    <source>
        <dbReference type="EMBL" id="ORY12896.1"/>
    </source>
</evidence>
<comment type="caution">
    <text evidence="11">The sequence shown here is derived from an EMBL/GenBank/DDBJ whole genome shotgun (WGS) entry which is preliminary data.</text>
</comment>
<organism evidence="11 12">
    <name type="scientific">Neocallimastix californiae</name>
    <dbReference type="NCBI Taxonomy" id="1754190"/>
    <lineage>
        <taxon>Eukaryota</taxon>
        <taxon>Fungi</taxon>
        <taxon>Fungi incertae sedis</taxon>
        <taxon>Chytridiomycota</taxon>
        <taxon>Chytridiomycota incertae sedis</taxon>
        <taxon>Neocallimastigomycetes</taxon>
        <taxon>Neocallimastigales</taxon>
        <taxon>Neocallimastigaceae</taxon>
        <taxon>Neocallimastix</taxon>
    </lineage>
</organism>
<evidence type="ECO:0000259" key="10">
    <source>
        <dbReference type="PROSITE" id="PS50217"/>
    </source>
</evidence>
<dbReference type="GO" id="GO:0000981">
    <property type="term" value="F:DNA-binding transcription factor activity, RNA polymerase II-specific"/>
    <property type="evidence" value="ECO:0007669"/>
    <property type="project" value="InterPro"/>
</dbReference>
<evidence type="ECO:0000256" key="6">
    <source>
        <dbReference type="ARBA" id="ARBA00023230"/>
    </source>
</evidence>
<comment type="similarity">
    <text evidence="2">Belongs to the bZIP family.</text>
</comment>
<dbReference type="OrthoDB" id="10536591at2759"/>
<dbReference type="AlphaFoldDB" id="A0A1Y1ZRN5"/>
<keyword evidence="7" id="KW-0539">Nucleus</keyword>
<dbReference type="Gene3D" id="1.20.5.170">
    <property type="match status" value="1"/>
</dbReference>
<evidence type="ECO:0000256" key="1">
    <source>
        <dbReference type="ARBA" id="ARBA00004123"/>
    </source>
</evidence>
<dbReference type="GO" id="GO:0003677">
    <property type="term" value="F:DNA binding"/>
    <property type="evidence" value="ECO:0007669"/>
    <property type="project" value="UniProtKB-KW"/>
</dbReference>
<sequence length="321" mass="37421">MSSLKSLPILKPRKVESTETLPKSDKELERLRKIRERIIRNRASANASRQKKKEYVASLEKKNKELTQHTEKMNKENQKLKNENENLKLQIQYLSQTLNKMNNLINENNYKNNKSINNNIHNSTQVQNMFDITTNNGIYSSPIIENNFTSGINFVNQLNSPESLSSSSPLFNDMQSSIPSTNNDITNIMNSNVNTYINNMNALPLQSSVGEPAALTNENSLQRSLLCRRIMQQILETVILTKFLTNFLMATLNLIQTSSLRPQNNNNSYKNLYQKRDYIQPVPISVQNQTMNSKQQEMNYHKNNYFKYWNNKYTYWKDRMS</sequence>
<gene>
    <name evidence="11" type="ORF">LY90DRAFT_186953</name>
</gene>
<dbReference type="Pfam" id="PF00170">
    <property type="entry name" value="bZIP_1"/>
    <property type="match status" value="1"/>
</dbReference>
<feature type="coiled-coil region" evidence="8">
    <location>
        <begin position="49"/>
        <end position="104"/>
    </location>
</feature>
<evidence type="ECO:0000256" key="3">
    <source>
        <dbReference type="ARBA" id="ARBA00023015"/>
    </source>
</evidence>
<feature type="compositionally biased region" description="Basic and acidic residues" evidence="9">
    <location>
        <begin position="13"/>
        <end position="26"/>
    </location>
</feature>
<evidence type="ECO:0000256" key="2">
    <source>
        <dbReference type="ARBA" id="ARBA00007163"/>
    </source>
</evidence>
<dbReference type="SUPFAM" id="SSF57959">
    <property type="entry name" value="Leucine zipper domain"/>
    <property type="match status" value="1"/>
</dbReference>
<comment type="subcellular location">
    <subcellularLocation>
        <location evidence="1">Nucleus</location>
    </subcellularLocation>
</comment>
<dbReference type="PROSITE" id="PS00036">
    <property type="entry name" value="BZIP_BASIC"/>
    <property type="match status" value="1"/>
</dbReference>
<dbReference type="InterPro" id="IPR004827">
    <property type="entry name" value="bZIP"/>
</dbReference>
<dbReference type="EMBL" id="MCOG01000366">
    <property type="protein sequence ID" value="ORY12896.1"/>
    <property type="molecule type" value="Genomic_DNA"/>
</dbReference>
<dbReference type="InterPro" id="IPR046347">
    <property type="entry name" value="bZIP_sf"/>
</dbReference>
<evidence type="ECO:0000256" key="8">
    <source>
        <dbReference type="SAM" id="Coils"/>
    </source>
</evidence>
<dbReference type="PANTHER" id="PTHR46714:SF6">
    <property type="entry name" value="TRANSCRIPTIONAL ACTIVATOR HAC1"/>
    <property type="match status" value="1"/>
</dbReference>
<dbReference type="PROSITE" id="PS50217">
    <property type="entry name" value="BZIP"/>
    <property type="match status" value="1"/>
</dbReference>
<evidence type="ECO:0000256" key="7">
    <source>
        <dbReference type="ARBA" id="ARBA00023242"/>
    </source>
</evidence>
<keyword evidence="3" id="KW-0805">Transcription regulation</keyword>
<accession>A0A1Y1ZRN5</accession>
<evidence type="ECO:0000313" key="12">
    <source>
        <dbReference type="Proteomes" id="UP000193920"/>
    </source>
</evidence>
<dbReference type="InterPro" id="IPR044280">
    <property type="entry name" value="Hac1/HY5"/>
</dbReference>
<dbReference type="Proteomes" id="UP000193920">
    <property type="component" value="Unassembled WGS sequence"/>
</dbReference>
<protein>
    <recommendedName>
        <fullName evidence="10">BZIP domain-containing protein</fullName>
    </recommendedName>
</protein>
<feature type="domain" description="BZIP" evidence="10">
    <location>
        <begin position="31"/>
        <end position="94"/>
    </location>
</feature>
<dbReference type="PANTHER" id="PTHR46714">
    <property type="entry name" value="TRANSCRIPTIONAL ACTIVATOR HAC1"/>
    <property type="match status" value="1"/>
</dbReference>
<dbReference type="GO" id="GO:0005634">
    <property type="term" value="C:nucleus"/>
    <property type="evidence" value="ECO:0007669"/>
    <property type="project" value="UniProtKB-SubCell"/>
</dbReference>
<dbReference type="GO" id="GO:0006986">
    <property type="term" value="P:response to unfolded protein"/>
    <property type="evidence" value="ECO:0007669"/>
    <property type="project" value="UniProtKB-KW"/>
</dbReference>
<evidence type="ECO:0000256" key="5">
    <source>
        <dbReference type="ARBA" id="ARBA00023163"/>
    </source>
</evidence>
<evidence type="ECO:0000256" key="4">
    <source>
        <dbReference type="ARBA" id="ARBA00023125"/>
    </source>
</evidence>
<proteinExistence type="inferred from homology"/>
<keyword evidence="6" id="KW-0834">Unfolded protein response</keyword>
<dbReference type="GO" id="GO:0045944">
    <property type="term" value="P:positive regulation of transcription by RNA polymerase II"/>
    <property type="evidence" value="ECO:0007669"/>
    <property type="project" value="InterPro"/>
</dbReference>
<keyword evidence="5" id="KW-0804">Transcription</keyword>
<dbReference type="SMART" id="SM00338">
    <property type="entry name" value="BRLZ"/>
    <property type="match status" value="1"/>
</dbReference>
<keyword evidence="12" id="KW-1185">Reference proteome</keyword>
<reference evidence="11 12" key="1">
    <citation type="submission" date="2016-08" db="EMBL/GenBank/DDBJ databases">
        <title>A Parts List for Fungal Cellulosomes Revealed by Comparative Genomics.</title>
        <authorList>
            <consortium name="DOE Joint Genome Institute"/>
            <person name="Haitjema C.H."/>
            <person name="Gilmore S.P."/>
            <person name="Henske J.K."/>
            <person name="Solomon K.V."/>
            <person name="De Groot R."/>
            <person name="Kuo A."/>
            <person name="Mondo S.J."/>
            <person name="Salamov A.A."/>
            <person name="Labutti K."/>
            <person name="Zhao Z."/>
            <person name="Chiniquy J."/>
            <person name="Barry K."/>
            <person name="Brewer H.M."/>
            <person name="Purvine S.O."/>
            <person name="Wright A.T."/>
            <person name="Boxma B."/>
            <person name="Van Alen T."/>
            <person name="Hackstein J.H."/>
            <person name="Baker S.E."/>
            <person name="Grigoriev I.V."/>
            <person name="O'Malley M.A."/>
        </authorList>
    </citation>
    <scope>NUCLEOTIDE SEQUENCE [LARGE SCALE GENOMIC DNA]</scope>
    <source>
        <strain evidence="11 12">G1</strain>
    </source>
</reference>
<dbReference type="STRING" id="1754190.A0A1Y1ZRN5"/>
<keyword evidence="4" id="KW-0238">DNA-binding</keyword>
<feature type="region of interest" description="Disordered" evidence="9">
    <location>
        <begin position="1"/>
        <end position="26"/>
    </location>
</feature>
<evidence type="ECO:0000256" key="9">
    <source>
        <dbReference type="SAM" id="MobiDB-lite"/>
    </source>
</evidence>
<name>A0A1Y1ZRN5_9FUNG</name>
<keyword evidence="8" id="KW-0175">Coiled coil</keyword>